<evidence type="ECO:0000313" key="5">
    <source>
        <dbReference type="Proteomes" id="UP001152888"/>
    </source>
</evidence>
<dbReference type="PANTHER" id="PTHR13234">
    <property type="entry name" value="GAMMA-INTERFERON INDUCIBLE LYSOSOMAL THIOL REDUCTASE GILT"/>
    <property type="match status" value="1"/>
</dbReference>
<proteinExistence type="inferred from homology"/>
<dbReference type="Proteomes" id="UP001152888">
    <property type="component" value="Unassembled WGS sequence"/>
</dbReference>
<evidence type="ECO:0000256" key="1">
    <source>
        <dbReference type="ARBA" id="ARBA00005679"/>
    </source>
</evidence>
<name>A0A9P0P3W8_ACAOB</name>
<dbReference type="GO" id="GO:0016671">
    <property type="term" value="F:oxidoreductase activity, acting on a sulfur group of donors, disulfide as acceptor"/>
    <property type="evidence" value="ECO:0007669"/>
    <property type="project" value="InterPro"/>
</dbReference>
<keyword evidence="3" id="KW-0812">Transmembrane</keyword>
<keyword evidence="2" id="KW-0325">Glycoprotein</keyword>
<evidence type="ECO:0000313" key="4">
    <source>
        <dbReference type="EMBL" id="CAH1970014.1"/>
    </source>
</evidence>
<evidence type="ECO:0008006" key="6">
    <source>
        <dbReference type="Google" id="ProtNLM"/>
    </source>
</evidence>
<comment type="similarity">
    <text evidence="1">Belongs to the GILT family.</text>
</comment>
<dbReference type="OrthoDB" id="958254at2759"/>
<dbReference type="PANTHER" id="PTHR13234:SF71">
    <property type="entry name" value="GAMMA-INTERFERON-INDUCIBLE LYSOSOMAL THIOL REDUCTASE-LIKE PROTEIN"/>
    <property type="match status" value="1"/>
</dbReference>
<evidence type="ECO:0000256" key="2">
    <source>
        <dbReference type="ARBA" id="ARBA00023180"/>
    </source>
</evidence>
<dbReference type="InterPro" id="IPR004911">
    <property type="entry name" value="Interferon-induced_GILT"/>
</dbReference>
<keyword evidence="5" id="KW-1185">Reference proteome</keyword>
<reference evidence="4" key="1">
    <citation type="submission" date="2022-03" db="EMBL/GenBank/DDBJ databases">
        <authorList>
            <person name="Sayadi A."/>
        </authorList>
    </citation>
    <scope>NUCLEOTIDE SEQUENCE</scope>
</reference>
<evidence type="ECO:0000256" key="3">
    <source>
        <dbReference type="SAM" id="Phobius"/>
    </source>
</evidence>
<protein>
    <recommendedName>
        <fullName evidence="6">Gamma-interferon-inducible lysosomal thiol reductase</fullName>
    </recommendedName>
</protein>
<feature type="transmembrane region" description="Helical" evidence="3">
    <location>
        <begin position="7"/>
        <end position="25"/>
    </location>
</feature>
<keyword evidence="3" id="KW-0472">Membrane</keyword>
<dbReference type="AlphaFoldDB" id="A0A9P0P3W8"/>
<keyword evidence="3" id="KW-1133">Transmembrane helix</keyword>
<organism evidence="4 5">
    <name type="scientific">Acanthoscelides obtectus</name>
    <name type="common">Bean weevil</name>
    <name type="synonym">Bruchus obtectus</name>
    <dbReference type="NCBI Taxonomy" id="200917"/>
    <lineage>
        <taxon>Eukaryota</taxon>
        <taxon>Metazoa</taxon>
        <taxon>Ecdysozoa</taxon>
        <taxon>Arthropoda</taxon>
        <taxon>Hexapoda</taxon>
        <taxon>Insecta</taxon>
        <taxon>Pterygota</taxon>
        <taxon>Neoptera</taxon>
        <taxon>Endopterygota</taxon>
        <taxon>Coleoptera</taxon>
        <taxon>Polyphaga</taxon>
        <taxon>Cucujiformia</taxon>
        <taxon>Chrysomeloidea</taxon>
        <taxon>Chrysomelidae</taxon>
        <taxon>Bruchinae</taxon>
        <taxon>Bruchini</taxon>
        <taxon>Acanthoscelides</taxon>
    </lineage>
</organism>
<dbReference type="EMBL" id="CAKOFQ010006768">
    <property type="protein sequence ID" value="CAH1970014.1"/>
    <property type="molecule type" value="Genomic_DNA"/>
</dbReference>
<gene>
    <name evidence="4" type="ORF">ACAOBT_LOCUS8680</name>
</gene>
<accession>A0A9P0P3W8</accession>
<sequence>MNQRYSKILFLVVVIFVIFKFFQFFTLTDEPYLPEPDNAIERVRVEVYYEALCPDSKYFIIYQLLTVFEEFQNHIILDLIPYGKAETLVVDGKLQFHCQHGETECYANKIHACVIDHVNNPVKQLKYIACMIKDNMIPDVAGEKCGQEQGIDFKPISQCAKGDKGTQFLKFFGEKTHSLNPPVRFIPTILLNGSQTVVPQSTVLKDFLKAICSVLKFKPKLCGYKENNLSLFL</sequence>
<dbReference type="Pfam" id="PF03227">
    <property type="entry name" value="GILT"/>
    <property type="match status" value="1"/>
</dbReference>
<comment type="caution">
    <text evidence="4">The sequence shown here is derived from an EMBL/GenBank/DDBJ whole genome shotgun (WGS) entry which is preliminary data.</text>
</comment>